<comment type="caution">
    <text evidence="7">The sequence shown here is derived from an EMBL/GenBank/DDBJ whole genome shotgun (WGS) entry which is preliminary data.</text>
</comment>
<feature type="transmembrane region" description="Helical" evidence="6">
    <location>
        <begin position="176"/>
        <end position="197"/>
    </location>
</feature>
<feature type="transmembrane region" description="Helical" evidence="6">
    <location>
        <begin position="71"/>
        <end position="96"/>
    </location>
</feature>
<evidence type="ECO:0000256" key="2">
    <source>
        <dbReference type="ARBA" id="ARBA00022475"/>
    </source>
</evidence>
<proteinExistence type="predicted"/>
<evidence type="ECO:0000313" key="8">
    <source>
        <dbReference type="Proteomes" id="UP000542776"/>
    </source>
</evidence>
<keyword evidence="5 6" id="KW-0472">Membrane</keyword>
<dbReference type="InterPro" id="IPR051461">
    <property type="entry name" value="UPF0750_membrane"/>
</dbReference>
<evidence type="ECO:0000256" key="1">
    <source>
        <dbReference type="ARBA" id="ARBA00004651"/>
    </source>
</evidence>
<comment type="subcellular location">
    <subcellularLocation>
        <location evidence="1">Cell membrane</location>
        <topology evidence="1">Multi-pass membrane protein</topology>
    </subcellularLocation>
</comment>
<dbReference type="InterPro" id="IPR003740">
    <property type="entry name" value="YitT"/>
</dbReference>
<organism evidence="7 8">
    <name type="scientific">Aureimonas pseudogalii</name>
    <dbReference type="NCBI Taxonomy" id="1744844"/>
    <lineage>
        <taxon>Bacteria</taxon>
        <taxon>Pseudomonadati</taxon>
        <taxon>Pseudomonadota</taxon>
        <taxon>Alphaproteobacteria</taxon>
        <taxon>Hyphomicrobiales</taxon>
        <taxon>Aurantimonadaceae</taxon>
        <taxon>Aureimonas</taxon>
    </lineage>
</organism>
<dbReference type="RefSeq" id="WP_183200851.1">
    <property type="nucleotide sequence ID" value="NZ_JACIEK010000009.1"/>
</dbReference>
<protein>
    <submittedName>
        <fullName evidence="7">Uncharacterized membrane-anchored protein YitT (DUF2179 family)</fullName>
    </submittedName>
</protein>
<reference evidence="7 8" key="1">
    <citation type="submission" date="2020-08" db="EMBL/GenBank/DDBJ databases">
        <title>Genomic Encyclopedia of Type Strains, Phase IV (KMG-IV): sequencing the most valuable type-strain genomes for metagenomic binning, comparative biology and taxonomic classification.</title>
        <authorList>
            <person name="Goeker M."/>
        </authorList>
    </citation>
    <scope>NUCLEOTIDE SEQUENCE [LARGE SCALE GENOMIC DNA]</scope>
    <source>
        <strain evidence="7 8">DSM 102238</strain>
    </source>
</reference>
<feature type="transmembrane region" description="Helical" evidence="6">
    <location>
        <begin position="203"/>
        <end position="220"/>
    </location>
</feature>
<evidence type="ECO:0000256" key="5">
    <source>
        <dbReference type="ARBA" id="ARBA00023136"/>
    </source>
</evidence>
<keyword evidence="4 6" id="KW-1133">Transmembrane helix</keyword>
<dbReference type="GO" id="GO:0005886">
    <property type="term" value="C:plasma membrane"/>
    <property type="evidence" value="ECO:0007669"/>
    <property type="project" value="UniProtKB-SubCell"/>
</dbReference>
<dbReference type="Proteomes" id="UP000542776">
    <property type="component" value="Unassembled WGS sequence"/>
</dbReference>
<dbReference type="PANTHER" id="PTHR33545">
    <property type="entry name" value="UPF0750 MEMBRANE PROTEIN YITT-RELATED"/>
    <property type="match status" value="1"/>
</dbReference>
<dbReference type="PANTHER" id="PTHR33545:SF5">
    <property type="entry name" value="UPF0750 MEMBRANE PROTEIN YITT"/>
    <property type="match status" value="1"/>
</dbReference>
<keyword evidence="2" id="KW-1003">Cell membrane</keyword>
<feature type="transmembrane region" description="Helical" evidence="6">
    <location>
        <begin position="43"/>
        <end position="65"/>
    </location>
</feature>
<gene>
    <name evidence="7" type="ORF">GGR04_003170</name>
</gene>
<evidence type="ECO:0000256" key="4">
    <source>
        <dbReference type="ARBA" id="ARBA00022989"/>
    </source>
</evidence>
<dbReference type="EMBL" id="JACIEK010000009">
    <property type="protein sequence ID" value="MBB3999301.1"/>
    <property type="molecule type" value="Genomic_DNA"/>
</dbReference>
<keyword evidence="3 6" id="KW-0812">Transmembrane</keyword>
<accession>A0A7W6H677</accession>
<dbReference type="Pfam" id="PF02588">
    <property type="entry name" value="YitT_membrane"/>
    <property type="match status" value="1"/>
</dbReference>
<evidence type="ECO:0000256" key="6">
    <source>
        <dbReference type="SAM" id="Phobius"/>
    </source>
</evidence>
<feature type="transmembrane region" description="Helical" evidence="6">
    <location>
        <begin position="108"/>
        <end position="126"/>
    </location>
</feature>
<name>A0A7W6H677_9HYPH</name>
<sequence length="230" mass="24327">MSSAEAEPSAEIETLREAETLRRAHRFGNWSATATRHSPVEDALGILAGVTLTAVGIAVLGHLGFLTGGMAGLAFVVHYLTGWNFGLVFFVLNLPFYGLAIGRMGRSFTVKTAFAVGLLSLMTAFSGDVLRFAGIQPLVGAGLGGLMIGFGLLALFRHRSSAGGVGILAVYLQDRFGWRAGLTQMAVDLLVLVTAFAAVPPLAVFYSVIGAVVLNLFLAINHRTDRYLAV</sequence>
<evidence type="ECO:0000313" key="7">
    <source>
        <dbReference type="EMBL" id="MBB3999301.1"/>
    </source>
</evidence>
<feature type="transmembrane region" description="Helical" evidence="6">
    <location>
        <begin position="138"/>
        <end position="156"/>
    </location>
</feature>
<evidence type="ECO:0000256" key="3">
    <source>
        <dbReference type="ARBA" id="ARBA00022692"/>
    </source>
</evidence>
<keyword evidence="8" id="KW-1185">Reference proteome</keyword>
<dbReference type="AlphaFoldDB" id="A0A7W6H677"/>